<keyword evidence="2" id="KW-1185">Reference proteome</keyword>
<dbReference type="EMBL" id="KZ110593">
    <property type="protein sequence ID" value="OSX65112.1"/>
    <property type="molecule type" value="Genomic_DNA"/>
</dbReference>
<reference evidence="1 2" key="1">
    <citation type="submission" date="2017-04" db="EMBL/GenBank/DDBJ databases">
        <title>Genome Sequence of the Model Brown-Rot Fungus Postia placenta SB12.</title>
        <authorList>
            <consortium name="DOE Joint Genome Institute"/>
            <person name="Gaskell J."/>
            <person name="Kersten P."/>
            <person name="Larrondo L.F."/>
            <person name="Canessa P."/>
            <person name="Martinez D."/>
            <person name="Hibbett D."/>
            <person name="Schmoll M."/>
            <person name="Kubicek C.P."/>
            <person name="Martinez A.T."/>
            <person name="Yadav J."/>
            <person name="Master E."/>
            <person name="Magnuson J.K."/>
            <person name="James T."/>
            <person name="Yaver D."/>
            <person name="Berka R."/>
            <person name="Labutti K."/>
            <person name="Lipzen A."/>
            <person name="Aerts A."/>
            <person name="Barry K."/>
            <person name="Henrissat B."/>
            <person name="Blanchette R."/>
            <person name="Grigoriev I."/>
            <person name="Cullen D."/>
        </authorList>
    </citation>
    <scope>NUCLEOTIDE SEQUENCE [LARGE SCALE GENOMIC DNA]</scope>
    <source>
        <strain evidence="1 2">MAD-698-R-SB12</strain>
    </source>
</reference>
<evidence type="ECO:0000313" key="2">
    <source>
        <dbReference type="Proteomes" id="UP000194127"/>
    </source>
</evidence>
<proteinExistence type="predicted"/>
<dbReference type="GeneID" id="36321770"/>
<organism evidence="1 2">
    <name type="scientific">Postia placenta MAD-698-R-SB12</name>
    <dbReference type="NCBI Taxonomy" id="670580"/>
    <lineage>
        <taxon>Eukaryota</taxon>
        <taxon>Fungi</taxon>
        <taxon>Dikarya</taxon>
        <taxon>Basidiomycota</taxon>
        <taxon>Agaricomycotina</taxon>
        <taxon>Agaricomycetes</taxon>
        <taxon>Polyporales</taxon>
        <taxon>Adustoporiaceae</taxon>
        <taxon>Rhodonia</taxon>
    </lineage>
</organism>
<evidence type="ECO:0000313" key="1">
    <source>
        <dbReference type="EMBL" id="OSX65112.1"/>
    </source>
</evidence>
<accession>A0A1X6N9C8</accession>
<protein>
    <submittedName>
        <fullName evidence="1">Uncharacterized protein</fullName>
    </submittedName>
</protein>
<dbReference type="Proteomes" id="UP000194127">
    <property type="component" value="Unassembled WGS sequence"/>
</dbReference>
<name>A0A1X6N9C8_9APHY</name>
<sequence>MLQFKLPGLQDAGALYAIVPKGLGAWHKLRTLIGWTSLRRIRRVLRTLAVRVVLYPTKMKALYFRYFRHDSRPREHMERTSKGRPVRQGQPGGNGYLHIHSFTAIPNRVLTPPVRHEGNCRQEELKYRRLRFRSEVARVSIRFTDQ</sequence>
<gene>
    <name evidence="1" type="ORF">POSPLADRAFT_1031991</name>
</gene>
<dbReference type="RefSeq" id="XP_024341906.1">
    <property type="nucleotide sequence ID" value="XM_024476819.1"/>
</dbReference>
<dbReference type="AlphaFoldDB" id="A0A1X6N9C8"/>